<dbReference type="EMBL" id="JACEIK010002759">
    <property type="protein sequence ID" value="MCD9638702.1"/>
    <property type="molecule type" value="Genomic_DNA"/>
</dbReference>
<keyword evidence="2" id="KW-1185">Reference proteome</keyword>
<evidence type="ECO:0008006" key="3">
    <source>
        <dbReference type="Google" id="ProtNLM"/>
    </source>
</evidence>
<dbReference type="Gene3D" id="3.40.395.10">
    <property type="entry name" value="Adenoviral Proteinase, Chain A"/>
    <property type="match status" value="1"/>
</dbReference>
<protein>
    <recommendedName>
        <fullName evidence="3">Ubiquitin-like protease family profile domain-containing protein</fullName>
    </recommendedName>
</protein>
<evidence type="ECO:0000313" key="2">
    <source>
        <dbReference type="Proteomes" id="UP000823775"/>
    </source>
</evidence>
<dbReference type="InterPro" id="IPR038765">
    <property type="entry name" value="Papain-like_cys_pep_sf"/>
</dbReference>
<dbReference type="PANTHER" id="PTHR33022">
    <property type="entry name" value="DUF1985 DOMAIN-CONTAINING PROTEIN"/>
    <property type="match status" value="1"/>
</dbReference>
<proteinExistence type="predicted"/>
<name>A0ABS8UVB2_DATST</name>
<dbReference type="SUPFAM" id="SSF54001">
    <property type="entry name" value="Cysteine proteinases"/>
    <property type="match status" value="1"/>
</dbReference>
<comment type="caution">
    <text evidence="1">The sequence shown here is derived from an EMBL/GenBank/DDBJ whole genome shotgun (WGS) entry which is preliminary data.</text>
</comment>
<organism evidence="1 2">
    <name type="scientific">Datura stramonium</name>
    <name type="common">Jimsonweed</name>
    <name type="synonym">Common thornapple</name>
    <dbReference type="NCBI Taxonomy" id="4076"/>
    <lineage>
        <taxon>Eukaryota</taxon>
        <taxon>Viridiplantae</taxon>
        <taxon>Streptophyta</taxon>
        <taxon>Embryophyta</taxon>
        <taxon>Tracheophyta</taxon>
        <taxon>Spermatophyta</taxon>
        <taxon>Magnoliopsida</taxon>
        <taxon>eudicotyledons</taxon>
        <taxon>Gunneridae</taxon>
        <taxon>Pentapetalae</taxon>
        <taxon>asterids</taxon>
        <taxon>lamiids</taxon>
        <taxon>Solanales</taxon>
        <taxon>Solanaceae</taxon>
        <taxon>Solanoideae</taxon>
        <taxon>Datureae</taxon>
        <taxon>Datura</taxon>
    </lineage>
</organism>
<sequence length="87" mass="9514">MNNIPQQKSGSMDCGLFMAVYAECLSGSEGIPNVNIDVKLLHNRYSSILWDYGMKKTEVDAMSNDEAPPRKISPIVECSSSVSITLS</sequence>
<dbReference type="Proteomes" id="UP000823775">
    <property type="component" value="Unassembled WGS sequence"/>
</dbReference>
<reference evidence="1 2" key="1">
    <citation type="journal article" date="2021" name="BMC Genomics">
        <title>Datura genome reveals duplications of psychoactive alkaloid biosynthetic genes and high mutation rate following tissue culture.</title>
        <authorList>
            <person name="Rajewski A."/>
            <person name="Carter-House D."/>
            <person name="Stajich J."/>
            <person name="Litt A."/>
        </authorList>
    </citation>
    <scope>NUCLEOTIDE SEQUENCE [LARGE SCALE GENOMIC DNA]</scope>
    <source>
        <strain evidence="1">AR-01</strain>
    </source>
</reference>
<evidence type="ECO:0000313" key="1">
    <source>
        <dbReference type="EMBL" id="MCD9638702.1"/>
    </source>
</evidence>
<dbReference type="PANTHER" id="PTHR33022:SF26">
    <property type="entry name" value="UBIQUITIN-LIKE PROTEASE FAMILY PROFILE DOMAIN-CONTAINING PROTEIN"/>
    <property type="match status" value="1"/>
</dbReference>
<gene>
    <name evidence="1" type="ORF">HAX54_022826</name>
</gene>
<accession>A0ABS8UVB2</accession>